<dbReference type="Gene3D" id="3.20.20.80">
    <property type="entry name" value="Glycosidases"/>
    <property type="match status" value="1"/>
</dbReference>
<dbReference type="AlphaFoldDB" id="A0A3D9SWS8"/>
<dbReference type="GO" id="GO:0005975">
    <property type="term" value="P:carbohydrate metabolic process"/>
    <property type="evidence" value="ECO:0007669"/>
    <property type="project" value="UniProtKB-ARBA"/>
</dbReference>
<organism evidence="4 5">
    <name type="scientific">Thermomonospora umbrina</name>
    <dbReference type="NCBI Taxonomy" id="111806"/>
    <lineage>
        <taxon>Bacteria</taxon>
        <taxon>Bacillati</taxon>
        <taxon>Actinomycetota</taxon>
        <taxon>Actinomycetes</taxon>
        <taxon>Streptosporangiales</taxon>
        <taxon>Thermomonosporaceae</taxon>
        <taxon>Thermomonospora</taxon>
    </lineage>
</organism>
<name>A0A3D9SWS8_9ACTN</name>
<dbReference type="Gene3D" id="2.60.40.10">
    <property type="entry name" value="Immunoglobulins"/>
    <property type="match status" value="1"/>
</dbReference>
<dbReference type="Pfam" id="PF02638">
    <property type="entry name" value="GHL10"/>
    <property type="match status" value="1"/>
</dbReference>
<evidence type="ECO:0000313" key="5">
    <source>
        <dbReference type="Proteomes" id="UP000256661"/>
    </source>
</evidence>
<sequence length="533" mass="58846">MAMAWLSGNKGRAKVISAVVASGLLAGCTSAAGGDGRRADAPVAGGVAECTKAEAPGDSRDRQTRAMWIATVAGIDWPGDPGHSVARKKSDYRKMLDRAKALGVNAVFVQVRPSADAFYKSPYEPWSRWISGRQGRDPGFDVLDFFVKEAHARDLEFHAWFNPYRVGRGTDRTQLHPDNPARRNPSWVRAYGDGLWYDPGIPQVRELTTKVVMDVVRRYDIDAVHFDDYFYPYPESGDFPDGATYKRYGGGKSKGDWRRGNVDTLVKGLSEQIHRAKPWVRFGISPFGVWRNKRTDPAGSATAALQSYDDIYADTRKWVKEGWVDYVTPQLYWEIGHRTADYRPLVEWWARLVKGTGVELTIGQASYRAGEAGAWRDPAELSRHLTLNERFPEIRGDVYFSAKDLIGDRGGSTSRLRRDHYATAAIPPPVDGGRRPAPAGKVTASADAGGVRVRWHLSPSERATSYAVYRVDGKAERCAPVPTDRLLVTTRGAGIVDPTAAAGKTYTYYVTALDRLHHESAPARGATVTAARG</sequence>
<gene>
    <name evidence="4" type="ORF">DFJ69_5932</name>
</gene>
<feature type="domain" description="Glycosyl hydrolase-like 10" evidence="3">
    <location>
        <begin position="64"/>
        <end position="372"/>
    </location>
</feature>
<reference evidence="4 5" key="1">
    <citation type="submission" date="2018-08" db="EMBL/GenBank/DDBJ databases">
        <title>Sequencing the genomes of 1000 actinobacteria strains.</title>
        <authorList>
            <person name="Klenk H.-P."/>
        </authorList>
    </citation>
    <scope>NUCLEOTIDE SEQUENCE [LARGE SCALE GENOMIC DNA]</scope>
    <source>
        <strain evidence="4 5">DSM 43927</strain>
    </source>
</reference>
<dbReference type="InterPro" id="IPR003790">
    <property type="entry name" value="GHL10"/>
</dbReference>
<dbReference type="InterPro" id="IPR013783">
    <property type="entry name" value="Ig-like_fold"/>
</dbReference>
<keyword evidence="5" id="KW-1185">Reference proteome</keyword>
<accession>A0A3D9SWS8</accession>
<feature type="region of interest" description="Disordered" evidence="2">
    <location>
        <begin position="424"/>
        <end position="445"/>
    </location>
</feature>
<evidence type="ECO:0000256" key="1">
    <source>
        <dbReference type="ARBA" id="ARBA00022729"/>
    </source>
</evidence>
<dbReference type="Proteomes" id="UP000256661">
    <property type="component" value="Unassembled WGS sequence"/>
</dbReference>
<evidence type="ECO:0000256" key="2">
    <source>
        <dbReference type="SAM" id="MobiDB-lite"/>
    </source>
</evidence>
<dbReference type="PANTHER" id="PTHR43405">
    <property type="entry name" value="GLYCOSYL HYDROLASE DIGH"/>
    <property type="match status" value="1"/>
</dbReference>
<evidence type="ECO:0000259" key="3">
    <source>
        <dbReference type="Pfam" id="PF02638"/>
    </source>
</evidence>
<protein>
    <submittedName>
        <fullName evidence="4">Uncharacterized lipoprotein YddW (UPF0748 family)</fullName>
    </submittedName>
</protein>
<dbReference type="InterPro" id="IPR052177">
    <property type="entry name" value="Divisome_Glycosyl_Hydrolase"/>
</dbReference>
<dbReference type="InterPro" id="IPR017853">
    <property type="entry name" value="GH"/>
</dbReference>
<keyword evidence="1" id="KW-0732">Signal</keyword>
<evidence type="ECO:0000313" key="4">
    <source>
        <dbReference type="EMBL" id="REF00397.1"/>
    </source>
</evidence>
<keyword evidence="4" id="KW-0449">Lipoprotein</keyword>
<comment type="caution">
    <text evidence="4">The sequence shown here is derived from an EMBL/GenBank/DDBJ whole genome shotgun (WGS) entry which is preliminary data.</text>
</comment>
<proteinExistence type="predicted"/>
<dbReference type="SUPFAM" id="SSF51445">
    <property type="entry name" value="(Trans)glycosidases"/>
    <property type="match status" value="1"/>
</dbReference>
<dbReference type="PANTHER" id="PTHR43405:SF1">
    <property type="entry name" value="GLYCOSYL HYDROLASE DIGH"/>
    <property type="match status" value="1"/>
</dbReference>
<dbReference type="EMBL" id="QTTT01000001">
    <property type="protein sequence ID" value="REF00397.1"/>
    <property type="molecule type" value="Genomic_DNA"/>
</dbReference>